<feature type="transmembrane region" description="Helical" evidence="7">
    <location>
        <begin position="54"/>
        <end position="79"/>
    </location>
</feature>
<keyword evidence="4 7" id="KW-0472">Membrane</keyword>
<dbReference type="InterPro" id="IPR049326">
    <property type="entry name" value="Rhodopsin_dom_fungi"/>
</dbReference>
<feature type="transmembrane region" description="Helical" evidence="7">
    <location>
        <begin position="179"/>
        <end position="198"/>
    </location>
</feature>
<organism evidence="9 10">
    <name type="scientific">Curvularia clavata</name>
    <dbReference type="NCBI Taxonomy" id="95742"/>
    <lineage>
        <taxon>Eukaryota</taxon>
        <taxon>Fungi</taxon>
        <taxon>Dikarya</taxon>
        <taxon>Ascomycota</taxon>
        <taxon>Pezizomycotina</taxon>
        <taxon>Dothideomycetes</taxon>
        <taxon>Pleosporomycetidae</taxon>
        <taxon>Pleosporales</taxon>
        <taxon>Pleosporineae</taxon>
        <taxon>Pleosporaceae</taxon>
        <taxon>Curvularia</taxon>
    </lineage>
</organism>
<feature type="region of interest" description="Disordered" evidence="6">
    <location>
        <begin position="349"/>
        <end position="369"/>
    </location>
</feature>
<dbReference type="PANTHER" id="PTHR33048">
    <property type="entry name" value="PTH11-LIKE INTEGRAL MEMBRANE PROTEIN (AFU_ORTHOLOGUE AFUA_5G11245)"/>
    <property type="match status" value="1"/>
</dbReference>
<evidence type="ECO:0000256" key="3">
    <source>
        <dbReference type="ARBA" id="ARBA00022989"/>
    </source>
</evidence>
<gene>
    <name evidence="9" type="ORF">yc1106_02066</name>
</gene>
<feature type="domain" description="Rhodopsin" evidence="8">
    <location>
        <begin position="34"/>
        <end position="272"/>
    </location>
</feature>
<dbReference type="EMBL" id="CP089275">
    <property type="protein sequence ID" value="USP74792.1"/>
    <property type="molecule type" value="Genomic_DNA"/>
</dbReference>
<evidence type="ECO:0000256" key="6">
    <source>
        <dbReference type="SAM" id="MobiDB-lite"/>
    </source>
</evidence>
<proteinExistence type="inferred from homology"/>
<evidence type="ECO:0000256" key="4">
    <source>
        <dbReference type="ARBA" id="ARBA00023136"/>
    </source>
</evidence>
<evidence type="ECO:0000313" key="9">
    <source>
        <dbReference type="EMBL" id="USP74792.1"/>
    </source>
</evidence>
<dbReference type="PANTHER" id="PTHR33048:SF96">
    <property type="entry name" value="INTEGRAL MEMBRANE PROTEIN"/>
    <property type="match status" value="1"/>
</dbReference>
<evidence type="ECO:0000256" key="2">
    <source>
        <dbReference type="ARBA" id="ARBA00022692"/>
    </source>
</evidence>
<comment type="similarity">
    <text evidence="5">Belongs to the SAT4 family.</text>
</comment>
<evidence type="ECO:0000256" key="5">
    <source>
        <dbReference type="ARBA" id="ARBA00038359"/>
    </source>
</evidence>
<dbReference type="OrthoDB" id="4682787at2759"/>
<sequence>MDTMYGGGDVPRVMLHAYRITIAFLALAWVFILLRVWTRTFVIANFGWDDSIMVLAGLIFTVYCATVLFIATHGGGTVISDFEHLKWLMKLANVAESSYVLAMMFIKISIAIFFARIIAKRQHMIIIYVAIAITVVSSVSTYLYCFLRCGPDLDEYLVRQLTDDCAPVHLDLFMAYQQAAFNTLTDVIFVAMPVVVLWNASMDRRAKVSAGFVLIIATLGAICSMIRFKYVEGVLKIGDFFWHAVNISMWSTIEAGTCIIAACTATLRPLLKSTLDRVQTATSPSSSGTPPPSSSAKSDQQSKHQSLQTIRVPNDDLEYGNIEATESSCALTKPPEYTFVELITMPDSAHLAPESGIDNRPARPDSILG</sequence>
<keyword evidence="2 7" id="KW-0812">Transmembrane</keyword>
<protein>
    <recommendedName>
        <fullName evidence="8">Rhodopsin domain-containing protein</fullName>
    </recommendedName>
</protein>
<feature type="transmembrane region" description="Helical" evidence="7">
    <location>
        <begin position="125"/>
        <end position="144"/>
    </location>
</feature>
<keyword evidence="10" id="KW-1185">Reference proteome</keyword>
<feature type="transmembrane region" description="Helical" evidence="7">
    <location>
        <begin position="99"/>
        <end position="118"/>
    </location>
</feature>
<accession>A0A9Q8Z303</accession>
<evidence type="ECO:0000313" key="10">
    <source>
        <dbReference type="Proteomes" id="UP001056012"/>
    </source>
</evidence>
<feature type="region of interest" description="Disordered" evidence="6">
    <location>
        <begin position="278"/>
        <end position="310"/>
    </location>
</feature>
<feature type="transmembrane region" description="Helical" evidence="7">
    <location>
        <begin position="240"/>
        <end position="267"/>
    </location>
</feature>
<feature type="transmembrane region" description="Helical" evidence="7">
    <location>
        <begin position="210"/>
        <end position="228"/>
    </location>
</feature>
<name>A0A9Q8Z303_CURCL</name>
<evidence type="ECO:0000259" key="8">
    <source>
        <dbReference type="Pfam" id="PF20684"/>
    </source>
</evidence>
<dbReference type="Proteomes" id="UP001056012">
    <property type="component" value="Chromosome 2"/>
</dbReference>
<evidence type="ECO:0000256" key="7">
    <source>
        <dbReference type="SAM" id="Phobius"/>
    </source>
</evidence>
<comment type="subcellular location">
    <subcellularLocation>
        <location evidence="1">Membrane</location>
        <topology evidence="1">Multi-pass membrane protein</topology>
    </subcellularLocation>
</comment>
<dbReference type="AlphaFoldDB" id="A0A9Q8Z303"/>
<dbReference type="GO" id="GO:0016020">
    <property type="term" value="C:membrane"/>
    <property type="evidence" value="ECO:0007669"/>
    <property type="project" value="UniProtKB-SubCell"/>
</dbReference>
<feature type="transmembrane region" description="Helical" evidence="7">
    <location>
        <begin position="20"/>
        <end position="42"/>
    </location>
</feature>
<keyword evidence="3 7" id="KW-1133">Transmembrane helix</keyword>
<reference evidence="9" key="1">
    <citation type="submission" date="2021-12" db="EMBL/GenBank/DDBJ databases">
        <title>Curvularia clavata genome.</title>
        <authorList>
            <person name="Cao Y."/>
        </authorList>
    </citation>
    <scope>NUCLEOTIDE SEQUENCE</scope>
    <source>
        <strain evidence="9">Yc1106</strain>
    </source>
</reference>
<dbReference type="VEuPathDB" id="FungiDB:yc1106_02066"/>
<dbReference type="Pfam" id="PF20684">
    <property type="entry name" value="Fung_rhodopsin"/>
    <property type="match status" value="1"/>
</dbReference>
<dbReference type="InterPro" id="IPR052337">
    <property type="entry name" value="SAT4-like"/>
</dbReference>
<evidence type="ECO:0000256" key="1">
    <source>
        <dbReference type="ARBA" id="ARBA00004141"/>
    </source>
</evidence>
<feature type="compositionally biased region" description="Polar residues" evidence="6">
    <location>
        <begin position="296"/>
        <end position="310"/>
    </location>
</feature>